<dbReference type="Proteomes" id="UP001242480">
    <property type="component" value="Unassembled WGS sequence"/>
</dbReference>
<dbReference type="EMBL" id="JAUSVX010000002">
    <property type="protein sequence ID" value="MDQ0468666.1"/>
    <property type="molecule type" value="Genomic_DNA"/>
</dbReference>
<evidence type="ECO:0000313" key="3">
    <source>
        <dbReference type="Proteomes" id="UP001242480"/>
    </source>
</evidence>
<organism evidence="2 3">
    <name type="scientific">Labrys wisconsinensis</name>
    <dbReference type="NCBI Taxonomy" id="425677"/>
    <lineage>
        <taxon>Bacteria</taxon>
        <taxon>Pseudomonadati</taxon>
        <taxon>Pseudomonadota</taxon>
        <taxon>Alphaproteobacteria</taxon>
        <taxon>Hyphomicrobiales</taxon>
        <taxon>Xanthobacteraceae</taxon>
        <taxon>Labrys</taxon>
    </lineage>
</organism>
<keyword evidence="1" id="KW-0472">Membrane</keyword>
<evidence type="ECO:0000313" key="2">
    <source>
        <dbReference type="EMBL" id="MDQ0468666.1"/>
    </source>
</evidence>
<gene>
    <name evidence="2" type="ORF">QO011_001666</name>
</gene>
<keyword evidence="3" id="KW-1185">Reference proteome</keyword>
<sequence length="83" mass="9722">MHRPRIRFGERHVHLPRSRALRLLVGGLFVAGGLLGFLPILGFWMVPLGLLILSVDVPVVRRWRRRAAVWWARRRRARQGLRP</sequence>
<evidence type="ECO:0008006" key="4">
    <source>
        <dbReference type="Google" id="ProtNLM"/>
    </source>
</evidence>
<feature type="transmembrane region" description="Helical" evidence="1">
    <location>
        <begin position="20"/>
        <end position="38"/>
    </location>
</feature>
<proteinExistence type="predicted"/>
<keyword evidence="1" id="KW-0812">Transmembrane</keyword>
<dbReference type="RefSeq" id="WP_307270178.1">
    <property type="nucleotide sequence ID" value="NZ_JAUSVX010000002.1"/>
</dbReference>
<comment type="caution">
    <text evidence="2">The sequence shown here is derived from an EMBL/GenBank/DDBJ whole genome shotgun (WGS) entry which is preliminary data.</text>
</comment>
<name>A0ABU0J327_9HYPH</name>
<reference evidence="2 3" key="1">
    <citation type="submission" date="2023-07" db="EMBL/GenBank/DDBJ databases">
        <title>Genomic Encyclopedia of Type Strains, Phase IV (KMG-IV): sequencing the most valuable type-strain genomes for metagenomic binning, comparative biology and taxonomic classification.</title>
        <authorList>
            <person name="Goeker M."/>
        </authorList>
    </citation>
    <scope>NUCLEOTIDE SEQUENCE [LARGE SCALE GENOMIC DNA]</scope>
    <source>
        <strain evidence="2 3">DSM 19619</strain>
    </source>
</reference>
<accession>A0ABU0J327</accession>
<protein>
    <recommendedName>
        <fullName evidence="4">Transmembrane protein PGPGW</fullName>
    </recommendedName>
</protein>
<keyword evidence="1" id="KW-1133">Transmembrane helix</keyword>
<evidence type="ECO:0000256" key="1">
    <source>
        <dbReference type="SAM" id="Phobius"/>
    </source>
</evidence>